<name>A0A2T6ZCA3_TUBBO</name>
<feature type="compositionally biased region" description="Basic and acidic residues" evidence="1">
    <location>
        <begin position="11"/>
        <end position="21"/>
    </location>
</feature>
<protein>
    <submittedName>
        <fullName evidence="2">Uncharacterized protein</fullName>
    </submittedName>
</protein>
<accession>A0A2T6ZCA3</accession>
<dbReference type="EMBL" id="NESQ01000421">
    <property type="protein sequence ID" value="PUU73044.1"/>
    <property type="molecule type" value="Genomic_DNA"/>
</dbReference>
<dbReference type="AlphaFoldDB" id="A0A2T6ZCA3"/>
<evidence type="ECO:0000313" key="3">
    <source>
        <dbReference type="Proteomes" id="UP000244722"/>
    </source>
</evidence>
<feature type="compositionally biased region" description="Basic and acidic residues" evidence="1">
    <location>
        <begin position="62"/>
        <end position="71"/>
    </location>
</feature>
<dbReference type="Proteomes" id="UP000244722">
    <property type="component" value="Unassembled WGS sequence"/>
</dbReference>
<gene>
    <name evidence="2" type="ORF">B9Z19DRAFT_1069295</name>
</gene>
<feature type="region of interest" description="Disordered" evidence="1">
    <location>
        <begin position="62"/>
        <end position="84"/>
    </location>
</feature>
<organism evidence="2 3">
    <name type="scientific">Tuber borchii</name>
    <name type="common">White truffle</name>
    <dbReference type="NCBI Taxonomy" id="42251"/>
    <lineage>
        <taxon>Eukaryota</taxon>
        <taxon>Fungi</taxon>
        <taxon>Dikarya</taxon>
        <taxon>Ascomycota</taxon>
        <taxon>Pezizomycotina</taxon>
        <taxon>Pezizomycetes</taxon>
        <taxon>Pezizales</taxon>
        <taxon>Tuberaceae</taxon>
        <taxon>Tuber</taxon>
    </lineage>
</organism>
<evidence type="ECO:0000256" key="1">
    <source>
        <dbReference type="SAM" id="MobiDB-lite"/>
    </source>
</evidence>
<reference evidence="2 3" key="1">
    <citation type="submission" date="2017-04" db="EMBL/GenBank/DDBJ databases">
        <title>Draft genome sequence of Tuber borchii Vittad., a whitish edible truffle.</title>
        <authorList>
            <consortium name="DOE Joint Genome Institute"/>
            <person name="Murat C."/>
            <person name="Kuo A."/>
            <person name="Barry K.W."/>
            <person name="Clum A."/>
            <person name="Dockter R.B."/>
            <person name="Fauchery L."/>
            <person name="Iotti M."/>
            <person name="Kohler A."/>
            <person name="Labutti K."/>
            <person name="Lindquist E.A."/>
            <person name="Lipzen A."/>
            <person name="Ohm R.A."/>
            <person name="Wang M."/>
            <person name="Grigoriev I.V."/>
            <person name="Zambonelli A."/>
            <person name="Martin F.M."/>
        </authorList>
    </citation>
    <scope>NUCLEOTIDE SEQUENCE [LARGE SCALE GENOMIC DNA]</scope>
    <source>
        <strain evidence="2 3">Tbo3840</strain>
    </source>
</reference>
<feature type="compositionally biased region" description="Polar residues" evidence="1">
    <location>
        <begin position="1"/>
        <end position="10"/>
    </location>
</feature>
<proteinExistence type="predicted"/>
<comment type="caution">
    <text evidence="2">The sequence shown here is derived from an EMBL/GenBank/DDBJ whole genome shotgun (WGS) entry which is preliminary data.</text>
</comment>
<keyword evidence="3" id="KW-1185">Reference proteome</keyword>
<feature type="region of interest" description="Disordered" evidence="1">
    <location>
        <begin position="1"/>
        <end position="21"/>
    </location>
</feature>
<evidence type="ECO:0000313" key="2">
    <source>
        <dbReference type="EMBL" id="PUU73044.1"/>
    </source>
</evidence>
<sequence length="169" mass="18799">MNEAIANSQLDRPKSKDALEDHYEASSEAKLARKKMADLEVEVCILSKIFERISAEMLEMREKANGPKESSEAGEIPTTQIPLGAEVNRIADDASVEVENNASHANKTAPGGRILKFLQPEPDNALAIPTLASRDADILAKTYEHRLREQIREVTAERIKAVEERKCYV</sequence>